<dbReference type="InterPro" id="IPR013209">
    <property type="entry name" value="LNS2"/>
</dbReference>
<feature type="compositionally biased region" description="Low complexity" evidence="3">
    <location>
        <begin position="551"/>
        <end position="562"/>
    </location>
</feature>
<feature type="region of interest" description="Disordered" evidence="3">
    <location>
        <begin position="105"/>
        <end position="128"/>
    </location>
</feature>
<proteinExistence type="inferred from homology"/>
<dbReference type="GO" id="GO:0007029">
    <property type="term" value="P:endoplasmic reticulum organization"/>
    <property type="evidence" value="ECO:0007669"/>
    <property type="project" value="EnsemblFungi"/>
</dbReference>
<evidence type="ECO:0000259" key="4">
    <source>
        <dbReference type="SMART" id="SM00775"/>
    </source>
</evidence>
<feature type="compositionally biased region" description="Polar residues" evidence="3">
    <location>
        <begin position="719"/>
        <end position="740"/>
    </location>
</feature>
<evidence type="ECO:0000256" key="2">
    <source>
        <dbReference type="ARBA" id="ARBA00022553"/>
    </source>
</evidence>
<evidence type="ECO:0000313" key="6">
    <source>
        <dbReference type="Proteomes" id="UP000002258"/>
    </source>
</evidence>
<feature type="compositionally biased region" description="Polar residues" evidence="3">
    <location>
        <begin position="277"/>
        <end position="294"/>
    </location>
</feature>
<dbReference type="KEGG" id="pic:PICST_81508"/>
<dbReference type="SUPFAM" id="SSF56784">
    <property type="entry name" value="HAD-like"/>
    <property type="match status" value="1"/>
</dbReference>
<dbReference type="HOGENOM" id="CLU_002546_3_1_1"/>
<feature type="region of interest" description="Disordered" evidence="3">
    <location>
        <begin position="277"/>
        <end position="304"/>
    </location>
</feature>
<feature type="domain" description="LNS2/PITP" evidence="4">
    <location>
        <begin position="355"/>
        <end position="522"/>
    </location>
</feature>
<dbReference type="GeneID" id="4836687"/>
<dbReference type="Gene3D" id="3.40.50.1000">
    <property type="entry name" value="HAD superfamily/HAD-like"/>
    <property type="match status" value="1"/>
</dbReference>
<dbReference type="SMART" id="SM00775">
    <property type="entry name" value="LNS2"/>
    <property type="match status" value="1"/>
</dbReference>
<dbReference type="Pfam" id="PF08235">
    <property type="entry name" value="LNS2"/>
    <property type="match status" value="1"/>
</dbReference>
<feature type="region of interest" description="Disordered" evidence="3">
    <location>
        <begin position="549"/>
        <end position="570"/>
    </location>
</feature>
<dbReference type="Pfam" id="PF24565">
    <property type="entry name" value="Ned1_M"/>
    <property type="match status" value="1"/>
</dbReference>
<dbReference type="FunFam" id="3.40.50.1000:FF:000063">
    <property type="entry name" value="Nuclear elongation and deformation protein"/>
    <property type="match status" value="1"/>
</dbReference>
<reference evidence="5 6" key="1">
    <citation type="journal article" date="2007" name="Nat. Biotechnol.">
        <title>Genome sequence of the lignocellulose-bioconverting and xylose-fermenting yeast Pichia stipitis.</title>
        <authorList>
            <person name="Jeffries T.W."/>
            <person name="Grigoriev I.V."/>
            <person name="Grimwood J."/>
            <person name="Laplaza J.M."/>
            <person name="Aerts A."/>
            <person name="Salamov A."/>
            <person name="Schmutz J."/>
            <person name="Lindquist E."/>
            <person name="Dehal P."/>
            <person name="Shapiro H."/>
            <person name="Jin Y.S."/>
            <person name="Passoth V."/>
            <person name="Richardson P.M."/>
        </authorList>
    </citation>
    <scope>NUCLEOTIDE SEQUENCE [LARGE SCALE GENOMIC DNA]</scope>
    <source>
        <strain evidence="6">ATCC 58785 / CBS 6054 / NBRC 10063 / NRRL Y-11545</strain>
    </source>
</reference>
<feature type="region of interest" description="Disordered" evidence="3">
    <location>
        <begin position="593"/>
        <end position="768"/>
    </location>
</feature>
<dbReference type="FunCoup" id="A3LN62">
    <property type="interactions" value="437"/>
</dbReference>
<dbReference type="PANTHER" id="PTHR12181:SF12">
    <property type="entry name" value="PHOSPHATIDATE PHOSPHATASE"/>
    <property type="match status" value="1"/>
</dbReference>
<dbReference type="InParanoid" id="A3LN62"/>
<dbReference type="InterPro" id="IPR026058">
    <property type="entry name" value="LIPIN"/>
</dbReference>
<gene>
    <name evidence="5" type="primary">SMP2</name>
    <name evidence="5" type="ORF">PICST_81508</name>
</gene>
<protein>
    <submittedName>
        <fullName evidence="5">Protein involved in plasmid maintenance, respiration and cell proliferation</fullName>
    </submittedName>
</protein>
<sequence length="768" mass="85503">MQYVGKVGGYVYNQWNSLNPSTLSGAIDIIVVEQPDGTLHCSPWHVRFGKFQIIKPSQKKIDLYVNDVKTDLPMKLGDGGEGFFVFETDSRDGLSQSVLTSPVISPVSSASTSPIGSPQSSGIGEDDIGRAEPELLDLNANSVDIEDKIKLSDEPSPVLAGSSPKAATPTPSLQSKTFEKVRKITQKLNIPSKIDINGDIVLDMDGYKPNAQKNIDNSDELFKKIFLQEIKDSSAFVSKDKNGNIRILNRDHLSPMEDDLMSVEGLVSENEDDAQSLRTSASVITSNTGSNTGDGSLPSSSSESSKTYFKTLRLTSEQMQKMKLHYGENKLTFKLSEGTAQIESYLYLWRATTPIVISDIDGTITKSDALGHVLNLFGKDWTHPGVATLFTDIKANGYNIIYLTARSVGQADTTRQYLRGIVQDNGVKLPQGPVILSPDRTMAALRREVILKKPEVFKMACLNDIKSLYFHSDQFAEPEDDERTPFYAGFGNRITDAISYRSVKIPSHRIFTINPNGEVHMELLELAGYKSSYLHIGELVDQFFPPIKQVSSSDSSPGSPRSLNEEGFRDFQTEEKFNDVNYWREPLSFSDLSDLDDEETATPEPPKSPGLLSLRSFTSDSENIYDEKKAATNPELNETRTRSRASSSPPERPTSDLDDDDDYTDDDYDEDEDDDYEDDDDYDEEEEEEDYDEEEDFDEEDIDDDDIDEDDGLPEEVQQKLSITENSNTKSKVTINNNSSIEKRKASCDPPQLGLDHASGFVKASNIR</sequence>
<dbReference type="GO" id="GO:0008195">
    <property type="term" value="F:phosphatidate phosphatase activity"/>
    <property type="evidence" value="ECO:0007669"/>
    <property type="project" value="TreeGrafter"/>
</dbReference>
<dbReference type="InterPro" id="IPR007651">
    <property type="entry name" value="Lipin_N"/>
</dbReference>
<evidence type="ECO:0000256" key="3">
    <source>
        <dbReference type="SAM" id="MobiDB-lite"/>
    </source>
</evidence>
<dbReference type="PANTHER" id="PTHR12181">
    <property type="entry name" value="LIPIN"/>
    <property type="match status" value="1"/>
</dbReference>
<dbReference type="GO" id="GO:0009062">
    <property type="term" value="P:fatty acid catabolic process"/>
    <property type="evidence" value="ECO:0007669"/>
    <property type="project" value="TreeGrafter"/>
</dbReference>
<dbReference type="OMA" id="QDYSMKL"/>
<dbReference type="GO" id="GO:0071763">
    <property type="term" value="P:nuclear membrane organization"/>
    <property type="evidence" value="ECO:0007669"/>
    <property type="project" value="EnsemblFungi"/>
</dbReference>
<accession>A3LN62</accession>
<dbReference type="GO" id="GO:0005634">
    <property type="term" value="C:nucleus"/>
    <property type="evidence" value="ECO:0007669"/>
    <property type="project" value="TreeGrafter"/>
</dbReference>
<dbReference type="GO" id="GO:0019915">
    <property type="term" value="P:lipid storage"/>
    <property type="evidence" value="ECO:0007669"/>
    <property type="project" value="EnsemblFungi"/>
</dbReference>
<feature type="compositionally biased region" description="Acidic residues" evidence="3">
    <location>
        <begin position="656"/>
        <end position="714"/>
    </location>
</feature>
<dbReference type="STRING" id="322104.A3LN62"/>
<dbReference type="InterPro" id="IPR031315">
    <property type="entry name" value="LNS2/PITP"/>
</dbReference>
<comment type="similarity">
    <text evidence="1">Belongs to the lipin family.</text>
</comment>
<keyword evidence="6" id="KW-1185">Reference proteome</keyword>
<dbReference type="Pfam" id="PF04571">
    <property type="entry name" value="Lipin_N"/>
    <property type="match status" value="1"/>
</dbReference>
<dbReference type="Proteomes" id="UP000002258">
    <property type="component" value="Chromosome 2"/>
</dbReference>
<dbReference type="InterPro" id="IPR057124">
    <property type="entry name" value="Ned1-like_M"/>
</dbReference>
<dbReference type="InterPro" id="IPR023214">
    <property type="entry name" value="HAD_sf"/>
</dbReference>
<keyword evidence="2" id="KW-0597">Phosphoprotein</keyword>
<feature type="region of interest" description="Disordered" evidence="3">
    <location>
        <begin position="154"/>
        <end position="173"/>
    </location>
</feature>
<organism evidence="5 6">
    <name type="scientific">Scheffersomyces stipitis (strain ATCC 58785 / CBS 6054 / NBRC 10063 / NRRL Y-11545)</name>
    <name type="common">Yeast</name>
    <name type="synonym">Pichia stipitis</name>
    <dbReference type="NCBI Taxonomy" id="322104"/>
    <lineage>
        <taxon>Eukaryota</taxon>
        <taxon>Fungi</taxon>
        <taxon>Dikarya</taxon>
        <taxon>Ascomycota</taxon>
        <taxon>Saccharomycotina</taxon>
        <taxon>Pichiomycetes</taxon>
        <taxon>Debaryomycetaceae</taxon>
        <taxon>Scheffersomyces</taxon>
    </lineage>
</organism>
<dbReference type="RefSeq" id="XP_001382302.2">
    <property type="nucleotide sequence ID" value="XM_001382265.1"/>
</dbReference>
<dbReference type="eggNOG" id="KOG2116">
    <property type="taxonomic scope" value="Eukaryota"/>
</dbReference>
<dbReference type="InterPro" id="IPR036412">
    <property type="entry name" value="HAD-like_sf"/>
</dbReference>
<dbReference type="GO" id="GO:0019432">
    <property type="term" value="P:triglyceride biosynthetic process"/>
    <property type="evidence" value="ECO:0007669"/>
    <property type="project" value="TreeGrafter"/>
</dbReference>
<evidence type="ECO:0000313" key="5">
    <source>
        <dbReference type="EMBL" id="ABN64273.2"/>
    </source>
</evidence>
<evidence type="ECO:0000256" key="1">
    <source>
        <dbReference type="ARBA" id="ARBA00005476"/>
    </source>
</evidence>
<dbReference type="EMBL" id="CP000496">
    <property type="protein sequence ID" value="ABN64273.2"/>
    <property type="molecule type" value="Genomic_DNA"/>
</dbReference>
<feature type="compositionally biased region" description="Low complexity" evidence="3">
    <location>
        <begin position="105"/>
        <end position="122"/>
    </location>
</feature>
<name>A3LN62_PICST</name>
<dbReference type="OrthoDB" id="4567at2759"/>
<dbReference type="AlphaFoldDB" id="A3LN62"/>